<dbReference type="GO" id="GO:0003700">
    <property type="term" value="F:DNA-binding transcription factor activity"/>
    <property type="evidence" value="ECO:0007669"/>
    <property type="project" value="InterPro"/>
</dbReference>
<dbReference type="AlphaFoldDB" id="A0A379C2L7"/>
<dbReference type="SMART" id="SM00345">
    <property type="entry name" value="HTH_GNTR"/>
    <property type="match status" value="1"/>
</dbReference>
<dbReference type="Proteomes" id="UP000255517">
    <property type="component" value="Unassembled WGS sequence"/>
</dbReference>
<evidence type="ECO:0000313" key="6">
    <source>
        <dbReference type="Proteomes" id="UP000255517"/>
    </source>
</evidence>
<keyword evidence="3" id="KW-0804">Transcription</keyword>
<dbReference type="InterPro" id="IPR036388">
    <property type="entry name" value="WH-like_DNA-bd_sf"/>
</dbReference>
<dbReference type="Pfam" id="PF07729">
    <property type="entry name" value="FCD"/>
    <property type="match status" value="1"/>
</dbReference>
<evidence type="ECO:0000259" key="4">
    <source>
        <dbReference type="PROSITE" id="PS50949"/>
    </source>
</evidence>
<gene>
    <name evidence="5" type="primary">csiR</name>
    <name evidence="5" type="ORF">NCTC13149_00282</name>
</gene>
<dbReference type="Gene3D" id="1.10.10.10">
    <property type="entry name" value="Winged helix-like DNA-binding domain superfamily/Winged helix DNA-binding domain"/>
    <property type="match status" value="1"/>
</dbReference>
<dbReference type="Pfam" id="PF00392">
    <property type="entry name" value="GntR"/>
    <property type="match status" value="1"/>
</dbReference>
<accession>A0A379C2L7</accession>
<proteinExistence type="predicted"/>
<dbReference type="OrthoDB" id="9781630at2"/>
<dbReference type="PRINTS" id="PR00035">
    <property type="entry name" value="HTHGNTR"/>
</dbReference>
<keyword evidence="2" id="KW-0238">DNA-binding</keyword>
<dbReference type="SMART" id="SM00895">
    <property type="entry name" value="FCD"/>
    <property type="match status" value="1"/>
</dbReference>
<sequence length="229" mass="26881">MSRQSDYTKNISYQVYLSLKDKIMTIEYKPGDILKEVEISEEFKLSRTPIRAAIQELKNEGFIEFNNRNIVTPMSLNDYIKIFQIRENLELLSVKLATLNCNEENILALEENCELQKKSLYKKSYQPLKFLNLDRQFHLSMAKISGNNFLVEELKRFYDLFYRYNYICGFENRKDYAIVEHENLISMIKNGNIALAEKQMKDHMANVNSLIIMSLPCKLNNLSSDSNND</sequence>
<dbReference type="EMBL" id="UGSZ01000001">
    <property type="protein sequence ID" value="SUB56510.1"/>
    <property type="molecule type" value="Genomic_DNA"/>
</dbReference>
<evidence type="ECO:0000256" key="2">
    <source>
        <dbReference type="ARBA" id="ARBA00023125"/>
    </source>
</evidence>
<name>A0A379C2L7_9FIRM</name>
<dbReference type="InterPro" id="IPR036390">
    <property type="entry name" value="WH_DNA-bd_sf"/>
</dbReference>
<dbReference type="CDD" id="cd07377">
    <property type="entry name" value="WHTH_GntR"/>
    <property type="match status" value="1"/>
</dbReference>
<reference evidence="5 6" key="1">
    <citation type="submission" date="2018-06" db="EMBL/GenBank/DDBJ databases">
        <authorList>
            <consortium name="Pathogen Informatics"/>
            <person name="Doyle S."/>
        </authorList>
    </citation>
    <scope>NUCLEOTIDE SEQUENCE [LARGE SCALE GENOMIC DNA]</scope>
    <source>
        <strain evidence="5 6">NCTC13149</strain>
    </source>
</reference>
<dbReference type="InterPro" id="IPR008920">
    <property type="entry name" value="TF_FadR/GntR_C"/>
</dbReference>
<evidence type="ECO:0000313" key="5">
    <source>
        <dbReference type="EMBL" id="SUB56510.1"/>
    </source>
</evidence>
<dbReference type="SUPFAM" id="SSF48008">
    <property type="entry name" value="GntR ligand-binding domain-like"/>
    <property type="match status" value="1"/>
</dbReference>
<feature type="domain" description="HTH gntR-type" evidence="4">
    <location>
        <begin position="9"/>
        <end position="79"/>
    </location>
</feature>
<dbReference type="Gene3D" id="1.20.120.530">
    <property type="entry name" value="GntR ligand-binding domain-like"/>
    <property type="match status" value="1"/>
</dbReference>
<protein>
    <submittedName>
        <fullName evidence="5">Carbon starvation induced regulator</fullName>
    </submittedName>
</protein>
<dbReference type="InterPro" id="IPR011711">
    <property type="entry name" value="GntR_C"/>
</dbReference>
<keyword evidence="1" id="KW-0805">Transcription regulation</keyword>
<dbReference type="PROSITE" id="PS50949">
    <property type="entry name" value="HTH_GNTR"/>
    <property type="match status" value="1"/>
</dbReference>
<dbReference type="InterPro" id="IPR000524">
    <property type="entry name" value="Tscrpt_reg_HTH_GntR"/>
</dbReference>
<dbReference type="STRING" id="1122949.GCA_000378725_00851"/>
<dbReference type="PANTHER" id="PTHR43537">
    <property type="entry name" value="TRANSCRIPTIONAL REGULATOR, GNTR FAMILY"/>
    <property type="match status" value="1"/>
</dbReference>
<dbReference type="SUPFAM" id="SSF46785">
    <property type="entry name" value="Winged helix' DNA-binding domain"/>
    <property type="match status" value="1"/>
</dbReference>
<organism evidence="5 6">
    <name type="scientific">Peptoniphilus lacrimalis</name>
    <dbReference type="NCBI Taxonomy" id="33031"/>
    <lineage>
        <taxon>Bacteria</taxon>
        <taxon>Bacillati</taxon>
        <taxon>Bacillota</taxon>
        <taxon>Tissierellia</taxon>
        <taxon>Tissierellales</taxon>
        <taxon>Peptoniphilaceae</taxon>
        <taxon>Peptoniphilus</taxon>
    </lineage>
</organism>
<dbReference type="PANTHER" id="PTHR43537:SF45">
    <property type="entry name" value="GNTR FAMILY REGULATORY PROTEIN"/>
    <property type="match status" value="1"/>
</dbReference>
<dbReference type="RefSeq" id="WP_019034678.1">
    <property type="nucleotide sequence ID" value="NZ_JASOSY010000004.1"/>
</dbReference>
<dbReference type="GO" id="GO:0003677">
    <property type="term" value="F:DNA binding"/>
    <property type="evidence" value="ECO:0007669"/>
    <property type="project" value="UniProtKB-KW"/>
</dbReference>
<evidence type="ECO:0000256" key="3">
    <source>
        <dbReference type="ARBA" id="ARBA00023163"/>
    </source>
</evidence>
<evidence type="ECO:0000256" key="1">
    <source>
        <dbReference type="ARBA" id="ARBA00023015"/>
    </source>
</evidence>